<dbReference type="Proteomes" id="UP000535890">
    <property type="component" value="Unassembled WGS sequence"/>
</dbReference>
<keyword evidence="2" id="KW-1185">Reference proteome</keyword>
<proteinExistence type="predicted"/>
<evidence type="ECO:0000313" key="1">
    <source>
        <dbReference type="EMBL" id="NYD38011.1"/>
    </source>
</evidence>
<dbReference type="AlphaFoldDB" id="A0A7Y9DZ35"/>
<name>A0A7Y9DZ35_9PSEU</name>
<dbReference type="EMBL" id="JACCBN010000001">
    <property type="protein sequence ID" value="NYD38011.1"/>
    <property type="molecule type" value="Genomic_DNA"/>
</dbReference>
<accession>A0A7Y9DZ35</accession>
<evidence type="ECO:0000313" key="2">
    <source>
        <dbReference type="Proteomes" id="UP000535890"/>
    </source>
</evidence>
<dbReference type="RefSeq" id="WP_179795514.1">
    <property type="nucleotide sequence ID" value="NZ_BAABHP010000020.1"/>
</dbReference>
<sequence>MDERLVRHDVTATQRALASVPSETERPLPRWREAVGAAVLLSVIDTVRAQESAASA</sequence>
<organism evidence="1 2">
    <name type="scientific">Actinomycetospora corticicola</name>
    <dbReference type="NCBI Taxonomy" id="663602"/>
    <lineage>
        <taxon>Bacteria</taxon>
        <taxon>Bacillati</taxon>
        <taxon>Actinomycetota</taxon>
        <taxon>Actinomycetes</taxon>
        <taxon>Pseudonocardiales</taxon>
        <taxon>Pseudonocardiaceae</taxon>
        <taxon>Actinomycetospora</taxon>
    </lineage>
</organism>
<protein>
    <submittedName>
        <fullName evidence="1">Uncharacterized protein</fullName>
    </submittedName>
</protein>
<comment type="caution">
    <text evidence="1">The sequence shown here is derived from an EMBL/GenBank/DDBJ whole genome shotgun (WGS) entry which is preliminary data.</text>
</comment>
<reference evidence="1 2" key="1">
    <citation type="submission" date="2020-07" db="EMBL/GenBank/DDBJ databases">
        <title>Sequencing the genomes of 1000 actinobacteria strains.</title>
        <authorList>
            <person name="Klenk H.-P."/>
        </authorList>
    </citation>
    <scope>NUCLEOTIDE SEQUENCE [LARGE SCALE GENOMIC DNA]</scope>
    <source>
        <strain evidence="1 2">DSM 45772</strain>
    </source>
</reference>
<gene>
    <name evidence="1" type="ORF">BJ983_004113</name>
</gene>